<organism evidence="4 5">
    <name type="scientific">Panagrellus redivivus</name>
    <name type="common">Microworm</name>
    <dbReference type="NCBI Taxonomy" id="6233"/>
    <lineage>
        <taxon>Eukaryota</taxon>
        <taxon>Metazoa</taxon>
        <taxon>Ecdysozoa</taxon>
        <taxon>Nematoda</taxon>
        <taxon>Chromadorea</taxon>
        <taxon>Rhabditida</taxon>
        <taxon>Tylenchina</taxon>
        <taxon>Panagrolaimomorpha</taxon>
        <taxon>Panagrolaimoidea</taxon>
        <taxon>Panagrolaimidae</taxon>
        <taxon>Panagrellus</taxon>
    </lineage>
</organism>
<reference evidence="4" key="1">
    <citation type="journal article" date="2013" name="Genetics">
        <title>The draft genome and transcriptome of Panagrellus redivivus are shaped by the harsh demands of a free-living lifestyle.</title>
        <authorList>
            <person name="Srinivasan J."/>
            <person name="Dillman A.R."/>
            <person name="Macchietto M.G."/>
            <person name="Heikkinen L."/>
            <person name="Lakso M."/>
            <person name="Fracchia K.M."/>
            <person name="Antoshechkin I."/>
            <person name="Mortazavi A."/>
            <person name="Wong G."/>
            <person name="Sternberg P.W."/>
        </authorList>
    </citation>
    <scope>NUCLEOTIDE SEQUENCE [LARGE SCALE GENOMIC DNA]</scope>
    <source>
        <strain evidence="4">MT8872</strain>
    </source>
</reference>
<protein>
    <submittedName>
        <fullName evidence="5">TOG domain-containing protein</fullName>
    </submittedName>
</protein>
<evidence type="ECO:0000313" key="4">
    <source>
        <dbReference type="Proteomes" id="UP000492821"/>
    </source>
</evidence>
<reference evidence="5" key="2">
    <citation type="submission" date="2020-10" db="UniProtKB">
        <authorList>
            <consortium name="WormBaseParasite"/>
        </authorList>
    </citation>
    <scope>IDENTIFICATION</scope>
</reference>
<feature type="coiled-coil region" evidence="1">
    <location>
        <begin position="397"/>
        <end position="431"/>
    </location>
</feature>
<feature type="domain" description="TOG" evidence="3">
    <location>
        <begin position="29"/>
        <end position="252"/>
    </location>
</feature>
<dbReference type="Pfam" id="PF12348">
    <property type="entry name" value="CLASP_N"/>
    <property type="match status" value="1"/>
</dbReference>
<evidence type="ECO:0000256" key="2">
    <source>
        <dbReference type="SAM" id="MobiDB-lite"/>
    </source>
</evidence>
<dbReference type="InterPro" id="IPR024395">
    <property type="entry name" value="CLASP_N_dom"/>
</dbReference>
<sequence length="464" mass="52188">MFLKRISNTTPTVTRSDFLNAFDLFKPFEDISNAEIEQRVISINEQLINKATSWEVKSKLLEDLCCLLMSMNNHDAEALMRISPQWDQCLVDGPKEGRSSLVKVYCIAIGFFAYRLRASFLPVAERLLKNLFGLTQKRITIMASSGRVAIEFIFRYVQSSKLMESLPEFAKHKASEIRTEAVNAAIIIVQQWPSEIVKPHLKDFIPSFEHCIGDAGPTVRTSAKVLFKASESLLNEYQSHARTVKIYGTPARAPPTSRLPPPKTALRYRMPLSTEVTKSLTLSPPRQTIRPIMSMADAKARHLVTGSLQHLDTSRKTTIPLMSKPATNQKADALRRRTLFEARRTRSQIPVATGRRVSDVVIRTEKVKKIEADTLSATKSPVSLFSDPQASPPKSETKLLKAKVESLETRLNDMEKKLETVLHKNAELQQIVSSQVAHIALLEQRNAGDTPTKHNYSMPEESHC</sequence>
<keyword evidence="4" id="KW-1185">Reference proteome</keyword>
<evidence type="ECO:0000256" key="1">
    <source>
        <dbReference type="SAM" id="Coils"/>
    </source>
</evidence>
<dbReference type="AlphaFoldDB" id="A0A7E4V3E1"/>
<dbReference type="SMART" id="SM01349">
    <property type="entry name" value="TOG"/>
    <property type="match status" value="1"/>
</dbReference>
<feature type="region of interest" description="Disordered" evidence="2">
    <location>
        <begin position="444"/>
        <end position="464"/>
    </location>
</feature>
<dbReference type="WBParaSite" id="Pan_g16132.t1">
    <property type="protein sequence ID" value="Pan_g16132.t1"/>
    <property type="gene ID" value="Pan_g16132"/>
</dbReference>
<dbReference type="InterPro" id="IPR016024">
    <property type="entry name" value="ARM-type_fold"/>
</dbReference>
<dbReference type="InterPro" id="IPR011989">
    <property type="entry name" value="ARM-like"/>
</dbReference>
<dbReference type="GO" id="GO:0000226">
    <property type="term" value="P:microtubule cytoskeleton organization"/>
    <property type="evidence" value="ECO:0007669"/>
    <property type="project" value="UniProtKB-ARBA"/>
</dbReference>
<dbReference type="InterPro" id="IPR034085">
    <property type="entry name" value="TOG"/>
</dbReference>
<dbReference type="Gene3D" id="1.25.10.10">
    <property type="entry name" value="Leucine-rich Repeat Variant"/>
    <property type="match status" value="1"/>
</dbReference>
<proteinExistence type="predicted"/>
<evidence type="ECO:0000313" key="5">
    <source>
        <dbReference type="WBParaSite" id="Pan_g16132.t1"/>
    </source>
</evidence>
<evidence type="ECO:0000259" key="3">
    <source>
        <dbReference type="SMART" id="SM01349"/>
    </source>
</evidence>
<dbReference type="SUPFAM" id="SSF48371">
    <property type="entry name" value="ARM repeat"/>
    <property type="match status" value="1"/>
</dbReference>
<keyword evidence="1" id="KW-0175">Coiled coil</keyword>
<dbReference type="Proteomes" id="UP000492821">
    <property type="component" value="Unassembled WGS sequence"/>
</dbReference>
<name>A0A7E4V3E1_PANRE</name>
<accession>A0A7E4V3E1</accession>